<comment type="subunit">
    <text evidence="8">Homodimer.</text>
</comment>
<comment type="subcellular location">
    <subcellularLocation>
        <location evidence="8">Cytoplasm</location>
    </subcellularLocation>
</comment>
<organism evidence="11">
    <name type="scientific">Paulinella longichromatophora</name>
    <dbReference type="NCBI Taxonomy" id="1708747"/>
    <lineage>
        <taxon>Eukaryota</taxon>
        <taxon>Sar</taxon>
        <taxon>Rhizaria</taxon>
        <taxon>Cercozoa</taxon>
        <taxon>Imbricatea</taxon>
        <taxon>Silicofilosea</taxon>
        <taxon>Euglyphida</taxon>
        <taxon>Paulinellidae</taxon>
        <taxon>Paulinella</taxon>
    </lineage>
</organism>
<dbReference type="FunFam" id="3.60.20.10:FF:000006">
    <property type="entry name" value="Glutamine--fructose-6-phosphate aminotransferase [isomerizing]"/>
    <property type="match status" value="1"/>
</dbReference>
<keyword evidence="8" id="KW-0963">Cytoplasm</keyword>
<evidence type="ECO:0000256" key="5">
    <source>
        <dbReference type="ARBA" id="ARBA00022679"/>
    </source>
</evidence>
<proteinExistence type="inferred from homology"/>
<dbReference type="InterPro" id="IPR017932">
    <property type="entry name" value="GATase_2_dom"/>
</dbReference>
<dbReference type="InterPro" id="IPR001347">
    <property type="entry name" value="SIS_dom"/>
</dbReference>
<geneLocation type="plastid" evidence="11"/>
<dbReference type="NCBIfam" id="TIGR01135">
    <property type="entry name" value="glmS"/>
    <property type="match status" value="1"/>
</dbReference>
<dbReference type="AlphaFoldDB" id="A0A2H4ZPK5"/>
<dbReference type="GO" id="GO:0004360">
    <property type="term" value="F:glutamine-fructose-6-phosphate transaminase (isomerizing) activity"/>
    <property type="evidence" value="ECO:0007669"/>
    <property type="project" value="UniProtKB-UniRule"/>
</dbReference>
<evidence type="ECO:0000313" key="11">
    <source>
        <dbReference type="EMBL" id="AUG32458.1"/>
    </source>
</evidence>
<evidence type="ECO:0000259" key="10">
    <source>
        <dbReference type="PROSITE" id="PS51464"/>
    </source>
</evidence>
<evidence type="ECO:0000256" key="1">
    <source>
        <dbReference type="ARBA" id="ARBA00001031"/>
    </source>
</evidence>
<name>A0A2H4ZPK5_9EUKA</name>
<dbReference type="InterPro" id="IPR035490">
    <property type="entry name" value="GlmS/FrlB_SIS"/>
</dbReference>
<dbReference type="PROSITE" id="PS51278">
    <property type="entry name" value="GATASE_TYPE_2"/>
    <property type="match status" value="1"/>
</dbReference>
<dbReference type="GO" id="GO:0005975">
    <property type="term" value="P:carbohydrate metabolic process"/>
    <property type="evidence" value="ECO:0007669"/>
    <property type="project" value="UniProtKB-UniRule"/>
</dbReference>
<keyword evidence="11" id="KW-0934">Plastid</keyword>
<evidence type="ECO:0000256" key="7">
    <source>
        <dbReference type="ARBA" id="ARBA00022962"/>
    </source>
</evidence>
<feature type="active site" description="Nucleophile; for GATase activity" evidence="8">
    <location>
        <position position="2"/>
    </location>
</feature>
<dbReference type="PANTHER" id="PTHR10937:SF0">
    <property type="entry name" value="GLUTAMINE--FRUCTOSE-6-PHOSPHATE TRANSAMINASE (ISOMERIZING)"/>
    <property type="match status" value="1"/>
</dbReference>
<dbReference type="NCBIfam" id="NF001484">
    <property type="entry name" value="PRK00331.1"/>
    <property type="match status" value="1"/>
</dbReference>
<comment type="function">
    <text evidence="8">Catalyzes the first step in hexosamine metabolism, converting fructose-6P into glucosamine-6P using glutamine as a nitrogen source.</text>
</comment>
<feature type="domain" description="SIS" evidence="10">
    <location>
        <begin position="307"/>
        <end position="456"/>
    </location>
</feature>
<feature type="domain" description="Glutamine amidotransferase type-2" evidence="9">
    <location>
        <begin position="2"/>
        <end position="233"/>
    </location>
</feature>
<reference evidence="11" key="1">
    <citation type="submission" date="2017-10" db="EMBL/GenBank/DDBJ databases">
        <title>Paulinella longichromatophora chromatophore genome.</title>
        <authorList>
            <person name="Lhee D."/>
            <person name="Yoon H.S."/>
        </authorList>
    </citation>
    <scope>NUCLEOTIDE SEQUENCE</scope>
</reference>
<keyword evidence="7" id="KW-0315">Glutamine amidotransferase</keyword>
<feature type="active site" description="For Fru-6P isomerization activity" evidence="8">
    <location>
        <position position="634"/>
    </location>
</feature>
<dbReference type="GO" id="GO:0046349">
    <property type="term" value="P:amino sugar biosynthetic process"/>
    <property type="evidence" value="ECO:0007669"/>
    <property type="project" value="UniProtKB-ARBA"/>
</dbReference>
<dbReference type="Gene3D" id="3.40.50.10490">
    <property type="entry name" value="Glucose-6-phosphate isomerase like protein, domain 1"/>
    <property type="match status" value="2"/>
</dbReference>
<dbReference type="HAMAP" id="MF_00164">
    <property type="entry name" value="GlmS"/>
    <property type="match status" value="1"/>
</dbReference>
<dbReference type="GO" id="GO:0097367">
    <property type="term" value="F:carbohydrate derivative binding"/>
    <property type="evidence" value="ECO:0007669"/>
    <property type="project" value="InterPro"/>
</dbReference>
<dbReference type="CDD" id="cd05008">
    <property type="entry name" value="SIS_GlmS_GlmD_1"/>
    <property type="match status" value="1"/>
</dbReference>
<evidence type="ECO:0000256" key="4">
    <source>
        <dbReference type="ARBA" id="ARBA00022576"/>
    </source>
</evidence>
<dbReference type="Gene3D" id="3.60.20.10">
    <property type="entry name" value="Glutamine Phosphoribosylpyrophosphate, subunit 1, domain 1"/>
    <property type="match status" value="1"/>
</dbReference>
<evidence type="ECO:0000256" key="2">
    <source>
        <dbReference type="ARBA" id="ARBA00012916"/>
    </source>
</evidence>
<dbReference type="InterPro" id="IPR005855">
    <property type="entry name" value="GFAT"/>
</dbReference>
<comment type="catalytic activity">
    <reaction evidence="1 8">
        <text>D-fructose 6-phosphate + L-glutamine = D-glucosamine 6-phosphate + L-glutamate</text>
        <dbReference type="Rhea" id="RHEA:13237"/>
        <dbReference type="ChEBI" id="CHEBI:29985"/>
        <dbReference type="ChEBI" id="CHEBI:58359"/>
        <dbReference type="ChEBI" id="CHEBI:58725"/>
        <dbReference type="ChEBI" id="CHEBI:61527"/>
        <dbReference type="EC" id="2.6.1.16"/>
    </reaction>
</comment>
<dbReference type="EC" id="2.6.1.16" evidence="2 8"/>
<dbReference type="InterPro" id="IPR046348">
    <property type="entry name" value="SIS_dom_sf"/>
</dbReference>
<gene>
    <name evidence="8 11" type="primary">glmS</name>
    <name evidence="11" type="ORF">PLO_463</name>
</gene>
<sequence length="639" mass="70072">MCGIIALIGSRDAGPIILEGLRQLEYRGYDSSGLANISVDASGVGTLTCLKAAGKLINLRNKYYKLGAPGSCAIGHTRWATHGKAEERNAHPHLDADSQIAVVQNGIVENYQFLKESLQQKGVIFRSDTDTEVISHYISQQIRYLQEQGEPINSELLLKAVQQILPVIEGSYALAVIWASVPEALVVACKDAPLIIGLGSGEFLCASDTPALVGFTDTILPMNDGEVALLTPLGIEIYNEFGIRQHRNPAFLTSADEIVDKSHFRHFMLKEIYEQTETSAIWISQYLPRTISNNRDLKTERLISLSVNDKIFNGIERIQILACGTSRHASLVGAYLFEQLAGIPTYVFYASEFRYSPPPLQPNTLTIGVTQSGETADTLAALEMEQKRLESKADPLSTSCQLGITNRPNSSLTRQVSDILYTGTGIEIGVAATKTFLGQLLTFYGLAIAFAERKDYCPKRKLEDLVAELQQLPCYLQKLVKDHDKICFELAHRFDNIKDVIFLGRGINYPIALEGALKLKEISYIHAEGYPAGEMKHGPIALLDVNVAVISIAVPGKVFRKTISNSAEAKARDATVVGVTPIGPETKLFDMLLPIPTVSELLSPLLTIIPMQLLSYHIAAHRGLDVDQPRNLAKSVTVE</sequence>
<keyword evidence="6" id="KW-0677">Repeat</keyword>
<keyword evidence="4 8" id="KW-0032">Aminotransferase</keyword>
<evidence type="ECO:0000256" key="3">
    <source>
        <dbReference type="ARBA" id="ARBA00016090"/>
    </source>
</evidence>
<dbReference type="GO" id="GO:0006487">
    <property type="term" value="P:protein N-linked glycosylation"/>
    <property type="evidence" value="ECO:0007669"/>
    <property type="project" value="TreeGrafter"/>
</dbReference>
<feature type="domain" description="SIS" evidence="10">
    <location>
        <begin position="490"/>
        <end position="629"/>
    </location>
</feature>
<dbReference type="SUPFAM" id="SSF56235">
    <property type="entry name" value="N-terminal nucleophile aminohydrolases (Ntn hydrolases)"/>
    <property type="match status" value="1"/>
</dbReference>
<evidence type="ECO:0000256" key="6">
    <source>
        <dbReference type="ARBA" id="ARBA00022737"/>
    </source>
</evidence>
<dbReference type="EMBL" id="MG264610">
    <property type="protein sequence ID" value="AUG32458.1"/>
    <property type="molecule type" value="Genomic_DNA"/>
</dbReference>
<dbReference type="GO" id="GO:0006047">
    <property type="term" value="P:UDP-N-acetylglucosamine metabolic process"/>
    <property type="evidence" value="ECO:0007669"/>
    <property type="project" value="TreeGrafter"/>
</dbReference>
<accession>A0A2H4ZPK5</accession>
<dbReference type="PANTHER" id="PTHR10937">
    <property type="entry name" value="GLUCOSAMINE--FRUCTOSE-6-PHOSPHATE AMINOTRANSFERASE, ISOMERIZING"/>
    <property type="match status" value="1"/>
</dbReference>
<dbReference type="Pfam" id="PF01380">
    <property type="entry name" value="SIS"/>
    <property type="match status" value="2"/>
</dbReference>
<dbReference type="InterPro" id="IPR035466">
    <property type="entry name" value="GlmS/AgaS_SIS"/>
</dbReference>
<keyword evidence="5 8" id="KW-0808">Transferase</keyword>
<evidence type="ECO:0000256" key="8">
    <source>
        <dbReference type="HAMAP-Rule" id="MF_00164"/>
    </source>
</evidence>
<dbReference type="SUPFAM" id="SSF53697">
    <property type="entry name" value="SIS domain"/>
    <property type="match status" value="1"/>
</dbReference>
<dbReference type="Pfam" id="PF13522">
    <property type="entry name" value="GATase_6"/>
    <property type="match status" value="1"/>
</dbReference>
<dbReference type="CDD" id="cd00714">
    <property type="entry name" value="GFAT"/>
    <property type="match status" value="1"/>
</dbReference>
<dbReference type="InterPro" id="IPR047084">
    <property type="entry name" value="GFAT_N"/>
</dbReference>
<dbReference type="CDD" id="cd05009">
    <property type="entry name" value="SIS_GlmS_GlmD_2"/>
    <property type="match status" value="1"/>
</dbReference>
<dbReference type="PROSITE" id="PS51464">
    <property type="entry name" value="SIS"/>
    <property type="match status" value="2"/>
</dbReference>
<protein>
    <recommendedName>
        <fullName evidence="3 8">Glutamine--fructose-6-phosphate aminotransferase [isomerizing]</fullName>
        <ecNumber evidence="2 8">2.6.1.16</ecNumber>
    </recommendedName>
    <alternativeName>
        <fullName evidence="8">D-fructose-6-phosphate amidotransferase</fullName>
    </alternativeName>
    <alternativeName>
        <fullName evidence="8">GFAT</fullName>
    </alternativeName>
    <alternativeName>
        <fullName evidence="8">Glucosamine-6-phosphate synthase</fullName>
    </alternativeName>
    <alternativeName>
        <fullName evidence="8">Hexosephosphate aminotransferase</fullName>
    </alternativeName>
    <alternativeName>
        <fullName evidence="8">L-glutamine--D-fructose-6-phosphate amidotransferase</fullName>
    </alternativeName>
</protein>
<evidence type="ECO:0000259" key="9">
    <source>
        <dbReference type="PROSITE" id="PS51278"/>
    </source>
</evidence>
<dbReference type="InterPro" id="IPR029055">
    <property type="entry name" value="Ntn_hydrolases_N"/>
</dbReference>
<dbReference type="GO" id="GO:0006002">
    <property type="term" value="P:fructose 6-phosphate metabolic process"/>
    <property type="evidence" value="ECO:0007669"/>
    <property type="project" value="TreeGrafter"/>
</dbReference>
<feature type="initiator methionine" description="Removed" evidence="8">
    <location>
        <position position="1"/>
    </location>
</feature>
<dbReference type="FunFam" id="3.40.50.10490:FF:000002">
    <property type="entry name" value="Glutamine--fructose-6-phosphate aminotransferase [isomerizing]"/>
    <property type="match status" value="1"/>
</dbReference>
<dbReference type="GO" id="GO:0005829">
    <property type="term" value="C:cytosol"/>
    <property type="evidence" value="ECO:0007669"/>
    <property type="project" value="TreeGrafter"/>
</dbReference>